<evidence type="ECO:0000256" key="1">
    <source>
        <dbReference type="ARBA" id="ARBA00004115"/>
    </source>
</evidence>
<dbReference type="CDD" id="cd22209">
    <property type="entry name" value="EMC10"/>
    <property type="match status" value="1"/>
</dbReference>
<evidence type="ECO:0000256" key="4">
    <source>
        <dbReference type="ARBA" id="ARBA00022692"/>
    </source>
</evidence>
<sequence length="219" mass="24286">MLIALLSVVITGCVAEWMVDLEYSLNNFNDVYPLGKIELRRSYDGNYTATFRATGGNRLSERMSADPSSTYQVLARSSTHPKDQLMSSSKTCLLLQSNLFHYFWLSIDAERQLVQSLTVFPDIVAAGNKPLDSSFDCSQMVVPSSAQPSAIVHVSTKGVLPTPDTQLFVQMMEKERRARQHGAEADDRSFLGKYWMYIVPVVVFVVISNAMTPDSGGEG</sequence>
<keyword evidence="6" id="KW-0256">Endoplasmic reticulum</keyword>
<evidence type="ECO:0000256" key="2">
    <source>
        <dbReference type="ARBA" id="ARBA00007695"/>
    </source>
</evidence>
<keyword evidence="5 9" id="KW-0732">Signal</keyword>
<organism evidence="10 11">
    <name type="scientific">Trichostrongylus colubriformis</name>
    <name type="common">Black scour worm</name>
    <dbReference type="NCBI Taxonomy" id="6319"/>
    <lineage>
        <taxon>Eukaryota</taxon>
        <taxon>Metazoa</taxon>
        <taxon>Ecdysozoa</taxon>
        <taxon>Nematoda</taxon>
        <taxon>Chromadorea</taxon>
        <taxon>Rhabditida</taxon>
        <taxon>Rhabditina</taxon>
        <taxon>Rhabditomorpha</taxon>
        <taxon>Strongyloidea</taxon>
        <taxon>Trichostrongylidae</taxon>
        <taxon>Trichostrongylus</taxon>
    </lineage>
</organism>
<dbReference type="Proteomes" id="UP001331761">
    <property type="component" value="Unassembled WGS sequence"/>
</dbReference>
<keyword evidence="11" id="KW-1185">Reference proteome</keyword>
<evidence type="ECO:0000256" key="5">
    <source>
        <dbReference type="ARBA" id="ARBA00022729"/>
    </source>
</evidence>
<keyword evidence="8" id="KW-0472">Membrane</keyword>
<reference evidence="10 11" key="1">
    <citation type="submission" date="2019-10" db="EMBL/GenBank/DDBJ databases">
        <title>Assembly and Annotation for the nematode Trichostrongylus colubriformis.</title>
        <authorList>
            <person name="Martin J."/>
        </authorList>
    </citation>
    <scope>NUCLEOTIDE SEQUENCE [LARGE SCALE GENOMIC DNA]</scope>
    <source>
        <strain evidence="10">G859</strain>
        <tissue evidence="10">Whole worm</tissue>
    </source>
</reference>
<comment type="subcellular location">
    <subcellularLocation>
        <location evidence="1">Endoplasmic reticulum membrane</location>
        <topology evidence="1">Single-pass type I membrane protein</topology>
    </subcellularLocation>
</comment>
<evidence type="ECO:0000256" key="3">
    <source>
        <dbReference type="ARBA" id="ARBA00020105"/>
    </source>
</evidence>
<evidence type="ECO:0000313" key="11">
    <source>
        <dbReference type="Proteomes" id="UP001331761"/>
    </source>
</evidence>
<dbReference type="PANTHER" id="PTHR21397:SF4">
    <property type="entry name" value="ER MEMBRANE PROTEIN COMPLEX SUBUNIT 10"/>
    <property type="match status" value="1"/>
</dbReference>
<evidence type="ECO:0000256" key="9">
    <source>
        <dbReference type="SAM" id="SignalP"/>
    </source>
</evidence>
<evidence type="ECO:0000256" key="8">
    <source>
        <dbReference type="ARBA" id="ARBA00023136"/>
    </source>
</evidence>
<dbReference type="PANTHER" id="PTHR21397">
    <property type="entry name" value="CHROMATIN COMPLEXES SUBUNIT BAP18-RELATED"/>
    <property type="match status" value="1"/>
</dbReference>
<dbReference type="EMBL" id="WIXE01006590">
    <property type="protein sequence ID" value="KAK5981152.1"/>
    <property type="molecule type" value="Genomic_DNA"/>
</dbReference>
<feature type="signal peptide" evidence="9">
    <location>
        <begin position="1"/>
        <end position="15"/>
    </location>
</feature>
<name>A0AAN8ITN7_TRICO</name>
<feature type="chain" id="PRO_5042903200" description="ER membrane protein complex subunit 10" evidence="9">
    <location>
        <begin position="16"/>
        <end position="219"/>
    </location>
</feature>
<dbReference type="AlphaFoldDB" id="A0AAN8ITN7"/>
<keyword evidence="4" id="KW-0812">Transmembrane</keyword>
<gene>
    <name evidence="10" type="ORF">GCK32_017410</name>
</gene>
<comment type="caution">
    <text evidence="10">The sequence shown here is derived from an EMBL/GenBank/DDBJ whole genome shotgun (WGS) entry which is preliminary data.</text>
</comment>
<evidence type="ECO:0000313" key="10">
    <source>
        <dbReference type="EMBL" id="KAK5981152.1"/>
    </source>
</evidence>
<dbReference type="GO" id="GO:0072546">
    <property type="term" value="C:EMC complex"/>
    <property type="evidence" value="ECO:0007669"/>
    <property type="project" value="TreeGrafter"/>
</dbReference>
<comment type="similarity">
    <text evidence="2">Belongs to the EMC10 family.</text>
</comment>
<evidence type="ECO:0000256" key="6">
    <source>
        <dbReference type="ARBA" id="ARBA00022824"/>
    </source>
</evidence>
<accession>A0AAN8ITN7</accession>
<protein>
    <recommendedName>
        <fullName evidence="3">ER membrane protein complex subunit 10</fullName>
    </recommendedName>
</protein>
<proteinExistence type="inferred from homology"/>
<keyword evidence="7" id="KW-1133">Transmembrane helix</keyword>
<dbReference type="Pfam" id="PF21203">
    <property type="entry name" value="ECM10"/>
    <property type="match status" value="1"/>
</dbReference>
<evidence type="ECO:0000256" key="7">
    <source>
        <dbReference type="ARBA" id="ARBA00022989"/>
    </source>
</evidence>